<keyword evidence="2" id="KW-0012">Acyltransferase</keyword>
<evidence type="ECO:0000313" key="2">
    <source>
        <dbReference type="EMBL" id="GER37297.1"/>
    </source>
</evidence>
<dbReference type="GO" id="GO:0016746">
    <property type="term" value="F:acyltransferase activity"/>
    <property type="evidence" value="ECO:0007669"/>
    <property type="project" value="UniProtKB-KW"/>
</dbReference>
<organism evidence="2 3">
    <name type="scientific">Striga asiatica</name>
    <name type="common">Asiatic witchweed</name>
    <name type="synonym">Buchnera asiatica</name>
    <dbReference type="NCBI Taxonomy" id="4170"/>
    <lineage>
        <taxon>Eukaryota</taxon>
        <taxon>Viridiplantae</taxon>
        <taxon>Streptophyta</taxon>
        <taxon>Embryophyta</taxon>
        <taxon>Tracheophyta</taxon>
        <taxon>Spermatophyta</taxon>
        <taxon>Magnoliopsida</taxon>
        <taxon>eudicotyledons</taxon>
        <taxon>Gunneridae</taxon>
        <taxon>Pentapetalae</taxon>
        <taxon>asterids</taxon>
        <taxon>lamiids</taxon>
        <taxon>Lamiales</taxon>
        <taxon>Orobanchaceae</taxon>
        <taxon>Buchnereae</taxon>
        <taxon>Striga</taxon>
    </lineage>
</organism>
<dbReference type="Proteomes" id="UP000325081">
    <property type="component" value="Unassembled WGS sequence"/>
</dbReference>
<sequence length="160" mass="18032">MCGRITTKVQKHHSSPDSDDCQSKPSEFVSKFVPRRRSASPSRCGRFFAAATARTAGDRSPTLGLQRIATFLNLVQLRLVASRTALRRGAVRMWGHRRWSRQREKSVRDELLGGYLKQIYPVTCKVMECLQTASASPSFAILPTFHRQCKVIDRLQPASV</sequence>
<accession>A0A5A7PYU8</accession>
<feature type="region of interest" description="Disordered" evidence="1">
    <location>
        <begin position="1"/>
        <end position="24"/>
    </location>
</feature>
<comment type="caution">
    <text evidence="2">The sequence shown here is derived from an EMBL/GenBank/DDBJ whole genome shotgun (WGS) entry which is preliminary data.</text>
</comment>
<name>A0A5A7PYU8_STRAF</name>
<proteinExistence type="predicted"/>
<gene>
    <name evidence="2" type="ORF">STAS_13701</name>
</gene>
<protein>
    <submittedName>
        <fullName evidence="2">Wax ester synthase/acyl-coadiacylglycerolacyltransferase</fullName>
    </submittedName>
</protein>
<reference evidence="3" key="1">
    <citation type="journal article" date="2019" name="Curr. Biol.">
        <title>Genome Sequence of Striga asiatica Provides Insight into the Evolution of Plant Parasitism.</title>
        <authorList>
            <person name="Yoshida S."/>
            <person name="Kim S."/>
            <person name="Wafula E.K."/>
            <person name="Tanskanen J."/>
            <person name="Kim Y.M."/>
            <person name="Honaas L."/>
            <person name="Yang Z."/>
            <person name="Spallek T."/>
            <person name="Conn C.E."/>
            <person name="Ichihashi Y."/>
            <person name="Cheong K."/>
            <person name="Cui S."/>
            <person name="Der J.P."/>
            <person name="Gundlach H."/>
            <person name="Jiao Y."/>
            <person name="Hori C."/>
            <person name="Ishida J.K."/>
            <person name="Kasahara H."/>
            <person name="Kiba T."/>
            <person name="Kim M.S."/>
            <person name="Koo N."/>
            <person name="Laohavisit A."/>
            <person name="Lee Y.H."/>
            <person name="Lumba S."/>
            <person name="McCourt P."/>
            <person name="Mortimer J.C."/>
            <person name="Mutuku J.M."/>
            <person name="Nomura T."/>
            <person name="Sasaki-Sekimoto Y."/>
            <person name="Seto Y."/>
            <person name="Wang Y."/>
            <person name="Wakatake T."/>
            <person name="Sakakibara H."/>
            <person name="Demura T."/>
            <person name="Yamaguchi S."/>
            <person name="Yoneyama K."/>
            <person name="Manabe R.I."/>
            <person name="Nelson D.C."/>
            <person name="Schulman A.H."/>
            <person name="Timko M.P."/>
            <person name="dePamphilis C.W."/>
            <person name="Choi D."/>
            <person name="Shirasu K."/>
        </authorList>
    </citation>
    <scope>NUCLEOTIDE SEQUENCE [LARGE SCALE GENOMIC DNA]</scope>
    <source>
        <strain evidence="3">cv. UVA1</strain>
    </source>
</reference>
<keyword evidence="2" id="KW-0808">Transferase</keyword>
<dbReference type="AlphaFoldDB" id="A0A5A7PYU8"/>
<evidence type="ECO:0000256" key="1">
    <source>
        <dbReference type="SAM" id="MobiDB-lite"/>
    </source>
</evidence>
<evidence type="ECO:0000313" key="3">
    <source>
        <dbReference type="Proteomes" id="UP000325081"/>
    </source>
</evidence>
<dbReference type="EMBL" id="BKCP01005317">
    <property type="protein sequence ID" value="GER37297.1"/>
    <property type="molecule type" value="Genomic_DNA"/>
</dbReference>
<keyword evidence="3" id="KW-1185">Reference proteome</keyword>